<protein>
    <submittedName>
        <fullName evidence="2">Eco29kI restriction endonuclease</fullName>
    </submittedName>
</protein>
<keyword evidence="2" id="KW-0378">Hydrolase</keyword>
<evidence type="ECO:0000313" key="3">
    <source>
        <dbReference type="Proteomes" id="UP000199682"/>
    </source>
</evidence>
<sequence length="284" mass="32653">MPQSQPRQSPRTDPFNPLDPIAIGSILRDRLEQQEPEDFPPRRFSGAGLYALYYVGDRVPEYRPLVESYYNDHKIPVYVGKAAAETSSYGYEPDYGSDKLYQRIREHARSIGEVGASINGNLRQEDFKVRYLPLEDAWIVLGERALLRTYRPVLWNSVINGFGSNPSGEARKNPKSTWDTMHPGRRRAGELPNRQLTLDEVRARVRKGVEISLMNESEDRDNAIVELREQKPPVIWGLPKRGTRDKRLLVSDEERFLAELRRIGVNAPDYRHVSTAEIPFHDEP</sequence>
<evidence type="ECO:0000256" key="1">
    <source>
        <dbReference type="SAM" id="MobiDB-lite"/>
    </source>
</evidence>
<organism evidence="2 3">
    <name type="scientific">Lentzea albidocapillata subsp. violacea</name>
    <dbReference type="NCBI Taxonomy" id="128104"/>
    <lineage>
        <taxon>Bacteria</taxon>
        <taxon>Bacillati</taxon>
        <taxon>Actinomycetota</taxon>
        <taxon>Actinomycetes</taxon>
        <taxon>Pseudonocardiales</taxon>
        <taxon>Pseudonocardiaceae</taxon>
        <taxon>Lentzea</taxon>
    </lineage>
</organism>
<feature type="region of interest" description="Disordered" evidence="1">
    <location>
        <begin position="165"/>
        <end position="188"/>
    </location>
</feature>
<dbReference type="RefSeq" id="WP_090013224.1">
    <property type="nucleotide sequence ID" value="NZ_FNET01000024.1"/>
</dbReference>
<dbReference type="AlphaFoldDB" id="A0A1G9UR73"/>
<keyword evidence="2" id="KW-0540">Nuclease</keyword>
<gene>
    <name evidence="2" type="ORF">SAMN04488074_12461</name>
</gene>
<accession>A0A1G9UR73</accession>
<name>A0A1G9UR73_9PSEU</name>
<dbReference type="Proteomes" id="UP000199682">
    <property type="component" value="Unassembled WGS sequence"/>
</dbReference>
<dbReference type="EMBL" id="FNET01000024">
    <property type="protein sequence ID" value="SDM62461.1"/>
    <property type="molecule type" value="Genomic_DNA"/>
</dbReference>
<dbReference type="Pfam" id="PF09517">
    <property type="entry name" value="RE_Eco29kI"/>
    <property type="match status" value="1"/>
</dbReference>
<dbReference type="InterPro" id="IPR018575">
    <property type="entry name" value="Restrct_endonuc_II_Eco29kI"/>
</dbReference>
<proteinExistence type="predicted"/>
<dbReference type="GO" id="GO:0004519">
    <property type="term" value="F:endonuclease activity"/>
    <property type="evidence" value="ECO:0007669"/>
    <property type="project" value="UniProtKB-KW"/>
</dbReference>
<keyword evidence="2" id="KW-0255">Endonuclease</keyword>
<reference evidence="3" key="1">
    <citation type="submission" date="2016-10" db="EMBL/GenBank/DDBJ databases">
        <authorList>
            <person name="Varghese N."/>
            <person name="Submissions S."/>
        </authorList>
    </citation>
    <scope>NUCLEOTIDE SEQUENCE [LARGE SCALE GENOMIC DNA]</scope>
    <source>
        <strain evidence="3">DSM 44796</strain>
    </source>
</reference>
<evidence type="ECO:0000313" key="2">
    <source>
        <dbReference type="EMBL" id="SDM62461.1"/>
    </source>
</evidence>